<reference evidence="1 2" key="1">
    <citation type="submission" date="2013-01" db="EMBL/GenBank/DDBJ databases">
        <authorList>
            <person name="Harkins D.M."/>
            <person name="Durkin A.S."/>
            <person name="Brinkac L.M."/>
            <person name="Haft D.H."/>
            <person name="Selengut J.D."/>
            <person name="Sanka R."/>
            <person name="DePew J."/>
            <person name="Purushe J."/>
            <person name="Matthias M.A."/>
            <person name="Vinetz J.M."/>
            <person name="Sutton G.G."/>
            <person name="Nierman W.C."/>
            <person name="Fouts D.E."/>
        </authorList>
    </citation>
    <scope>NUCLEOTIDE SEQUENCE [LARGE SCALE GENOMIC DNA]</scope>
    <source>
        <strain evidence="1 2">HAI1536</strain>
    </source>
</reference>
<gene>
    <name evidence="1" type="ORF">LEP1GSC172_3842</name>
</gene>
<dbReference type="AlphaFoldDB" id="M6VBH3"/>
<evidence type="ECO:0000313" key="2">
    <source>
        <dbReference type="Proteomes" id="UP000012112"/>
    </source>
</evidence>
<proteinExistence type="predicted"/>
<name>M6VBH3_9LEPT</name>
<protein>
    <submittedName>
        <fullName evidence="1">Uncharacterized protein</fullName>
    </submittedName>
</protein>
<dbReference type="Proteomes" id="UP000012112">
    <property type="component" value="Unassembled WGS sequence"/>
</dbReference>
<organism evidence="1 2">
    <name type="scientific">Leptospira noguchii</name>
    <dbReference type="NCBI Taxonomy" id="28182"/>
    <lineage>
        <taxon>Bacteria</taxon>
        <taxon>Pseudomonadati</taxon>
        <taxon>Spirochaetota</taxon>
        <taxon>Spirochaetia</taxon>
        <taxon>Leptospirales</taxon>
        <taxon>Leptospiraceae</taxon>
        <taxon>Leptospira</taxon>
    </lineage>
</organism>
<accession>M6VBH3</accession>
<dbReference type="EMBL" id="AKWD02000029">
    <property type="protein sequence ID" value="EMO54215.1"/>
    <property type="molecule type" value="Genomic_DNA"/>
</dbReference>
<comment type="caution">
    <text evidence="1">The sequence shown here is derived from an EMBL/GenBank/DDBJ whole genome shotgun (WGS) entry which is preliminary data.</text>
</comment>
<sequence length="42" mass="4919">MENLFFNNSNIINSFIIFGTAIKQRAYFNQLIKLLNLNILIT</sequence>
<evidence type="ECO:0000313" key="1">
    <source>
        <dbReference type="EMBL" id="EMO54215.1"/>
    </source>
</evidence>